<feature type="region of interest" description="Disordered" evidence="2">
    <location>
        <begin position="1"/>
        <end position="33"/>
    </location>
</feature>
<proteinExistence type="predicted"/>
<evidence type="ECO:0000313" key="4">
    <source>
        <dbReference type="Proteomes" id="UP001460270"/>
    </source>
</evidence>
<evidence type="ECO:0000313" key="3">
    <source>
        <dbReference type="EMBL" id="KAK7933301.1"/>
    </source>
</evidence>
<feature type="compositionally biased region" description="Polar residues" evidence="2">
    <location>
        <begin position="23"/>
        <end position="33"/>
    </location>
</feature>
<comment type="caution">
    <text evidence="3">The sequence shown here is derived from an EMBL/GenBank/DDBJ whole genome shotgun (WGS) entry which is preliminary data.</text>
</comment>
<reference evidence="4" key="1">
    <citation type="submission" date="2024-04" db="EMBL/GenBank/DDBJ databases">
        <title>Salinicola lusitanus LLJ914,a marine bacterium isolated from the Okinawa Trough.</title>
        <authorList>
            <person name="Li J."/>
        </authorList>
    </citation>
    <scope>NUCLEOTIDE SEQUENCE [LARGE SCALE GENOMIC DNA]</scope>
</reference>
<dbReference type="AlphaFoldDB" id="A0AAW0PRD4"/>
<feature type="compositionally biased region" description="Basic residues" evidence="2">
    <location>
        <begin position="1"/>
        <end position="10"/>
    </location>
</feature>
<evidence type="ECO:0000256" key="1">
    <source>
        <dbReference type="SAM" id="Coils"/>
    </source>
</evidence>
<dbReference type="PANTHER" id="PTHR11505">
    <property type="entry name" value="L1 TRANSPOSABLE ELEMENT-RELATED"/>
    <property type="match status" value="1"/>
</dbReference>
<gene>
    <name evidence="3" type="ORF">WMY93_004197</name>
</gene>
<keyword evidence="1" id="KW-0175">Coiled coil</keyword>
<dbReference type="Gene3D" id="3.30.70.1820">
    <property type="entry name" value="L1 transposable element, RRM domain"/>
    <property type="match status" value="1"/>
</dbReference>
<sequence>MDLRSGKTKLKPLSAPKTKKTPCLTSTPQNMETSLETSLKTMLSEFKEEITSQIKEVRTDLERYSAEMKSLRQDVNEMRCELSEAEQRIHQLETREGETSKNMKHMQQEQAKMIEKLEYLENKSRQNNIRIYQVKEGLEGNDVTGLIVKILKETLGIPTEEIIINAAHRSLAQKPPPEKTPRSLVVRFQEWRMRQRVLQAAWAKKEIVFGGNRIYFSQDFSAKTQADRSRYGPIRKQLRDKDVKSHILFPAKLRVIMNDNVTIYKSPEEAVASLTELGILTADPRHGIMLRNQDTAGPALFKRLNEQSQVK</sequence>
<keyword evidence="4" id="KW-1185">Reference proteome</keyword>
<evidence type="ECO:0008006" key="5">
    <source>
        <dbReference type="Google" id="ProtNLM"/>
    </source>
</evidence>
<protein>
    <recommendedName>
        <fullName evidence="5">L1 transposable element RRM domain-containing protein</fullName>
    </recommendedName>
</protein>
<name>A0AAW0PRD4_9GOBI</name>
<accession>A0AAW0PRD4</accession>
<dbReference type="EMBL" id="JBBPFD010000003">
    <property type="protein sequence ID" value="KAK7933301.1"/>
    <property type="molecule type" value="Genomic_DNA"/>
</dbReference>
<organism evidence="3 4">
    <name type="scientific">Mugilogobius chulae</name>
    <name type="common">yellowstripe goby</name>
    <dbReference type="NCBI Taxonomy" id="88201"/>
    <lineage>
        <taxon>Eukaryota</taxon>
        <taxon>Metazoa</taxon>
        <taxon>Chordata</taxon>
        <taxon>Craniata</taxon>
        <taxon>Vertebrata</taxon>
        <taxon>Euteleostomi</taxon>
        <taxon>Actinopterygii</taxon>
        <taxon>Neopterygii</taxon>
        <taxon>Teleostei</taxon>
        <taxon>Neoteleostei</taxon>
        <taxon>Acanthomorphata</taxon>
        <taxon>Gobiaria</taxon>
        <taxon>Gobiiformes</taxon>
        <taxon>Gobioidei</taxon>
        <taxon>Gobiidae</taxon>
        <taxon>Gobionellinae</taxon>
        <taxon>Mugilogobius</taxon>
    </lineage>
</organism>
<evidence type="ECO:0000256" key="2">
    <source>
        <dbReference type="SAM" id="MobiDB-lite"/>
    </source>
</evidence>
<dbReference type="Proteomes" id="UP001460270">
    <property type="component" value="Unassembled WGS sequence"/>
</dbReference>
<dbReference type="InterPro" id="IPR004244">
    <property type="entry name" value="Transposase_22"/>
</dbReference>
<feature type="coiled-coil region" evidence="1">
    <location>
        <begin position="47"/>
        <end position="123"/>
    </location>
</feature>